<evidence type="ECO:0000313" key="1">
    <source>
        <dbReference type="EMBL" id="KAK3708655.1"/>
    </source>
</evidence>
<sequence>MPAITKRQLKGWVVYLIVIFLPDGTNIKYVGRSTTMDGSRICVLDRYQKAIRKGRDRFLTCLVISNEWTARAVGPGARVHLRPLINMDIPETEEGRKEGERWM</sequence>
<accession>A0ACC3N3Z1</accession>
<dbReference type="EMBL" id="JAUTXU010000099">
    <property type="protein sequence ID" value="KAK3708655.1"/>
    <property type="molecule type" value="Genomic_DNA"/>
</dbReference>
<evidence type="ECO:0000313" key="2">
    <source>
        <dbReference type="Proteomes" id="UP001281147"/>
    </source>
</evidence>
<dbReference type="Proteomes" id="UP001281147">
    <property type="component" value="Unassembled WGS sequence"/>
</dbReference>
<gene>
    <name evidence="1" type="ORF">LTR37_011377</name>
</gene>
<protein>
    <submittedName>
        <fullName evidence="1">Uncharacterized protein</fullName>
    </submittedName>
</protein>
<reference evidence="1" key="1">
    <citation type="submission" date="2023-07" db="EMBL/GenBank/DDBJ databases">
        <title>Black Yeasts Isolated from many extreme environments.</title>
        <authorList>
            <person name="Coleine C."/>
            <person name="Stajich J.E."/>
            <person name="Selbmann L."/>
        </authorList>
    </citation>
    <scope>NUCLEOTIDE SEQUENCE</scope>
    <source>
        <strain evidence="1">CCFEE 5714</strain>
    </source>
</reference>
<name>A0ACC3N3Z1_9PEZI</name>
<comment type="caution">
    <text evidence="1">The sequence shown here is derived from an EMBL/GenBank/DDBJ whole genome shotgun (WGS) entry which is preliminary data.</text>
</comment>
<organism evidence="1 2">
    <name type="scientific">Vermiconidia calcicola</name>
    <dbReference type="NCBI Taxonomy" id="1690605"/>
    <lineage>
        <taxon>Eukaryota</taxon>
        <taxon>Fungi</taxon>
        <taxon>Dikarya</taxon>
        <taxon>Ascomycota</taxon>
        <taxon>Pezizomycotina</taxon>
        <taxon>Dothideomycetes</taxon>
        <taxon>Dothideomycetidae</taxon>
        <taxon>Mycosphaerellales</taxon>
        <taxon>Extremaceae</taxon>
        <taxon>Vermiconidia</taxon>
    </lineage>
</organism>
<proteinExistence type="predicted"/>
<keyword evidence="2" id="KW-1185">Reference proteome</keyword>